<dbReference type="STRING" id="472963.BKP45_14000"/>
<evidence type="ECO:0000313" key="4">
    <source>
        <dbReference type="Proteomes" id="UP000180057"/>
    </source>
</evidence>
<dbReference type="OrthoDB" id="9815602at2"/>
<dbReference type="AlphaFoldDB" id="A0A1S2M6I0"/>
<evidence type="ECO:0000256" key="1">
    <source>
        <dbReference type="SAM" id="SignalP"/>
    </source>
</evidence>
<dbReference type="PANTHER" id="PTHR31528">
    <property type="entry name" value="4-AMINO-5-HYDROXYMETHYL-2-METHYLPYRIMIDINE PHOSPHATE SYNTHASE THI11-RELATED"/>
    <property type="match status" value="1"/>
</dbReference>
<organism evidence="3 4">
    <name type="scientific">Anaerobacillus alkalidiazotrophicus</name>
    <dbReference type="NCBI Taxonomy" id="472963"/>
    <lineage>
        <taxon>Bacteria</taxon>
        <taxon>Bacillati</taxon>
        <taxon>Bacillota</taxon>
        <taxon>Bacilli</taxon>
        <taxon>Bacillales</taxon>
        <taxon>Bacillaceae</taxon>
        <taxon>Anaerobacillus</taxon>
    </lineage>
</organism>
<keyword evidence="1" id="KW-0732">Signal</keyword>
<keyword evidence="4" id="KW-1185">Reference proteome</keyword>
<evidence type="ECO:0000259" key="2">
    <source>
        <dbReference type="Pfam" id="PF09084"/>
    </source>
</evidence>
<dbReference type="Gene3D" id="3.40.190.10">
    <property type="entry name" value="Periplasmic binding protein-like II"/>
    <property type="match status" value="2"/>
</dbReference>
<evidence type="ECO:0000313" key="3">
    <source>
        <dbReference type="EMBL" id="OIJ19265.1"/>
    </source>
</evidence>
<name>A0A1S2M6I0_9BACI</name>
<accession>A0A1S2M6I0</accession>
<dbReference type="Proteomes" id="UP000180057">
    <property type="component" value="Unassembled WGS sequence"/>
</dbReference>
<dbReference type="EMBL" id="MLQS01000019">
    <property type="protein sequence ID" value="OIJ19265.1"/>
    <property type="molecule type" value="Genomic_DNA"/>
</dbReference>
<proteinExistence type="predicted"/>
<reference evidence="3 4" key="1">
    <citation type="submission" date="2016-10" db="EMBL/GenBank/DDBJ databases">
        <title>Draft genome sequences of four alkaliphilic bacteria belonging to the Anaerobacillus genus.</title>
        <authorList>
            <person name="Bassil N.M."/>
            <person name="Lloyd J.R."/>
        </authorList>
    </citation>
    <scope>NUCLEOTIDE SEQUENCE [LARGE SCALE GENOMIC DNA]</scope>
    <source>
        <strain evidence="3 4">DSM 22531</strain>
    </source>
</reference>
<gene>
    <name evidence="3" type="ORF">BKP45_14000</name>
</gene>
<dbReference type="InterPro" id="IPR015168">
    <property type="entry name" value="SsuA/THI5"/>
</dbReference>
<dbReference type="PANTHER" id="PTHR31528:SF15">
    <property type="entry name" value="RIBOFLAVIN-BINDING PROTEIN RIBY"/>
    <property type="match status" value="1"/>
</dbReference>
<dbReference type="SUPFAM" id="SSF53850">
    <property type="entry name" value="Periplasmic binding protein-like II"/>
    <property type="match status" value="1"/>
</dbReference>
<protein>
    <submittedName>
        <fullName evidence="3">Nitrate ABC transporter substrate-binding protein</fullName>
    </submittedName>
</protein>
<dbReference type="Pfam" id="PF09084">
    <property type="entry name" value="NMT1"/>
    <property type="match status" value="1"/>
</dbReference>
<feature type="chain" id="PRO_5038772259" evidence="1">
    <location>
        <begin position="23"/>
        <end position="349"/>
    </location>
</feature>
<comment type="caution">
    <text evidence="3">The sequence shown here is derived from an EMBL/GenBank/DDBJ whole genome shotgun (WGS) entry which is preliminary data.</text>
</comment>
<dbReference type="GO" id="GO:0009228">
    <property type="term" value="P:thiamine biosynthetic process"/>
    <property type="evidence" value="ECO:0007669"/>
    <property type="project" value="InterPro"/>
</dbReference>
<dbReference type="PROSITE" id="PS51257">
    <property type="entry name" value="PROKAR_LIPOPROTEIN"/>
    <property type="match status" value="1"/>
</dbReference>
<dbReference type="RefSeq" id="WP_071390311.1">
    <property type="nucleotide sequence ID" value="NZ_MLQS01000019.1"/>
</dbReference>
<dbReference type="InterPro" id="IPR027939">
    <property type="entry name" value="NMT1/THI5"/>
</dbReference>
<feature type="domain" description="SsuA/THI5-like" evidence="2">
    <location>
        <begin position="63"/>
        <end position="271"/>
    </location>
</feature>
<feature type="signal peptide" evidence="1">
    <location>
        <begin position="1"/>
        <end position="22"/>
    </location>
</feature>
<dbReference type="CDD" id="cd01008">
    <property type="entry name" value="PBP2_NrtA_SsuA_CpmA_like"/>
    <property type="match status" value="1"/>
</dbReference>
<sequence>MKRFVKKMSVAFLFSALTFTIAACGAANEDVQEEQQGDNQVVEEQTVEKIRMASWSNPIAEQSNLYVAEEKGWFEEAGLEFEYIPGQGGGDAVRNIIAGNADIAFANVEAVLLALEKGEKLRVIYNIYPENVFNLVSLKENNITSIEDLRGKNVGVYSRASGTYDNLLVLLHKAGMTEDDITIVDAGVLNFGPLMNNQVAATAATDTGLFSAQLEGLGEVDVIEVKDVLNTPADVFVVTEKVFNEKQDMLLRFLQVYRDSVAYTMENPEEAAEIAVSHAIDGQNVERNLGIIHIRNQTSINEEMKEKGLGWLDLDILKEVEETYYNLGLLNERVYIETITTNELVEQLN</sequence>